<keyword evidence="4" id="KW-0808">Transferase</keyword>
<keyword evidence="4" id="KW-0723">Serine/threonine-protein kinase</keyword>
<dbReference type="PANTHER" id="PTHR24362:SF309">
    <property type="entry name" value="PROTEIN KINASE DOMAIN-CONTAINING PROTEIN"/>
    <property type="match status" value="1"/>
</dbReference>
<feature type="binding site" evidence="3">
    <location>
        <position position="49"/>
    </location>
    <ligand>
        <name>ATP</name>
        <dbReference type="ChEBI" id="CHEBI:30616"/>
    </ligand>
</feature>
<dbReference type="Pfam" id="PF00069">
    <property type="entry name" value="Pkinase"/>
    <property type="match status" value="1"/>
</dbReference>
<evidence type="ECO:0000256" key="3">
    <source>
        <dbReference type="PROSITE-ProRule" id="PRU10141"/>
    </source>
</evidence>
<dbReference type="Proteomes" id="UP001470230">
    <property type="component" value="Unassembled WGS sequence"/>
</dbReference>
<evidence type="ECO:0000313" key="7">
    <source>
        <dbReference type="EMBL" id="KAK8880952.1"/>
    </source>
</evidence>
<keyword evidence="8" id="KW-1185">Reference proteome</keyword>
<evidence type="ECO:0000259" key="5">
    <source>
        <dbReference type="PROSITE" id="PS50011"/>
    </source>
</evidence>
<dbReference type="EMBL" id="JAPFFF010000595">
    <property type="protein sequence ID" value="KAK8833921.1"/>
    <property type="molecule type" value="Genomic_DNA"/>
</dbReference>
<sequence>MIEVEQIRETLSSHGYDYKKYLGEGSFSNVVLCQSQKYKDYFAVKRAVKNRLTASEYNTLISLIHPNIIRLYDSFDDKEAQYLVMEYCSNGTLFQKGALPYEKFVCYAKEILEALAYCHSLKIAHRDIKPENIFIDKYDHIKLADFGMSKQFEYERKTKEKCGSLMYIAPEMLRNDEFCPFKADIWALGITFFFMATGRHAFQCTSREELKKMIFFGDLNFLDFPVDQRIRFLITKMTTLDLKSRPTAEKLLKLPMFSSTSTLKSLILTDKSKKHSFSAGYCTPFNLDSVKSGRLDNGFKSADDDIARQVPMSNIHSYRGINLYPQIQRNNRRFHQTKL</sequence>
<proteinExistence type="inferred from homology"/>
<comment type="similarity">
    <text evidence="4">Belongs to the protein kinase superfamily.</text>
</comment>
<dbReference type="SUPFAM" id="SSF56112">
    <property type="entry name" value="Protein kinase-like (PK-like)"/>
    <property type="match status" value="1"/>
</dbReference>
<dbReference type="SMART" id="SM00220">
    <property type="entry name" value="S_TKc"/>
    <property type="match status" value="1"/>
</dbReference>
<dbReference type="InterPro" id="IPR017441">
    <property type="entry name" value="Protein_kinase_ATP_BS"/>
</dbReference>
<comment type="caution">
    <text evidence="7">The sequence shown here is derived from an EMBL/GenBank/DDBJ whole genome shotgun (WGS) entry which is preliminary data.</text>
</comment>
<dbReference type="PANTHER" id="PTHR24362">
    <property type="entry name" value="SERINE/THREONINE-PROTEIN KINASE NEK"/>
    <property type="match status" value="1"/>
</dbReference>
<evidence type="ECO:0000256" key="4">
    <source>
        <dbReference type="RuleBase" id="RU000304"/>
    </source>
</evidence>
<accession>A0ABR2JRX1</accession>
<keyword evidence="1 3" id="KW-0547">Nucleotide-binding</keyword>
<dbReference type="Gene3D" id="1.10.510.10">
    <property type="entry name" value="Transferase(Phosphotransferase) domain 1"/>
    <property type="match status" value="1"/>
</dbReference>
<feature type="domain" description="Protein kinase" evidence="5">
    <location>
        <begin position="16"/>
        <end position="257"/>
    </location>
</feature>
<name>A0ABR2JRX1_9EUKA</name>
<dbReference type="InterPro" id="IPR008271">
    <property type="entry name" value="Ser/Thr_kinase_AS"/>
</dbReference>
<evidence type="ECO:0000256" key="1">
    <source>
        <dbReference type="ARBA" id="ARBA00022741"/>
    </source>
</evidence>
<gene>
    <name evidence="7" type="ORF">M9Y10_003658</name>
    <name evidence="6" type="ORF">M9Y10_039786</name>
</gene>
<dbReference type="EMBL" id="JAPFFF010000010">
    <property type="protein sequence ID" value="KAK8880952.1"/>
    <property type="molecule type" value="Genomic_DNA"/>
</dbReference>
<evidence type="ECO:0000256" key="2">
    <source>
        <dbReference type="ARBA" id="ARBA00022840"/>
    </source>
</evidence>
<keyword evidence="4" id="KW-0418">Kinase</keyword>
<dbReference type="InterPro" id="IPR000719">
    <property type="entry name" value="Prot_kinase_dom"/>
</dbReference>
<organism evidence="7 8">
    <name type="scientific">Tritrichomonas musculus</name>
    <dbReference type="NCBI Taxonomy" id="1915356"/>
    <lineage>
        <taxon>Eukaryota</taxon>
        <taxon>Metamonada</taxon>
        <taxon>Parabasalia</taxon>
        <taxon>Tritrichomonadida</taxon>
        <taxon>Tritrichomonadidae</taxon>
        <taxon>Tritrichomonas</taxon>
    </lineage>
</organism>
<dbReference type="InterPro" id="IPR011009">
    <property type="entry name" value="Kinase-like_dom_sf"/>
</dbReference>
<evidence type="ECO:0000313" key="8">
    <source>
        <dbReference type="Proteomes" id="UP001470230"/>
    </source>
</evidence>
<dbReference type="PROSITE" id="PS50011">
    <property type="entry name" value="PROTEIN_KINASE_DOM"/>
    <property type="match status" value="1"/>
</dbReference>
<protein>
    <recommendedName>
        <fullName evidence="5">Protein kinase domain-containing protein</fullName>
    </recommendedName>
</protein>
<evidence type="ECO:0000313" key="6">
    <source>
        <dbReference type="EMBL" id="KAK8833921.1"/>
    </source>
</evidence>
<reference evidence="7 8" key="1">
    <citation type="submission" date="2024-04" db="EMBL/GenBank/DDBJ databases">
        <title>Tritrichomonas musculus Genome.</title>
        <authorList>
            <person name="Alves-Ferreira E."/>
            <person name="Grigg M."/>
            <person name="Lorenzi H."/>
            <person name="Galac M."/>
        </authorList>
    </citation>
    <scope>NUCLEOTIDE SEQUENCE [LARGE SCALE GENOMIC DNA]</scope>
    <source>
        <strain evidence="7 8">EAF2021</strain>
    </source>
</reference>
<keyword evidence="2 3" id="KW-0067">ATP-binding</keyword>
<dbReference type="PROSITE" id="PS00107">
    <property type="entry name" value="PROTEIN_KINASE_ATP"/>
    <property type="match status" value="1"/>
</dbReference>
<dbReference type="PROSITE" id="PS00108">
    <property type="entry name" value="PROTEIN_KINASE_ST"/>
    <property type="match status" value="1"/>
</dbReference>